<evidence type="ECO:0000313" key="6">
    <source>
        <dbReference type="EMBL" id="AEP23072.1"/>
    </source>
</evidence>
<comment type="catalytic activity">
    <reaction evidence="4">
        <text>ATP + H2O = ADP + phosphate + H(+)</text>
        <dbReference type="Rhea" id="RHEA:13065"/>
        <dbReference type="ChEBI" id="CHEBI:15377"/>
        <dbReference type="ChEBI" id="CHEBI:15378"/>
        <dbReference type="ChEBI" id="CHEBI:30616"/>
        <dbReference type="ChEBI" id="CHEBI:43474"/>
        <dbReference type="ChEBI" id="CHEBI:456216"/>
        <dbReference type="EC" id="5.6.2.4"/>
    </reaction>
</comment>
<keyword evidence="6" id="KW-0614">Plasmid</keyword>
<dbReference type="AlphaFoldDB" id="G5CCL2"/>
<proteinExistence type="inferred from homology"/>
<dbReference type="PANTHER" id="PTHR42957:SF1">
    <property type="entry name" value="HELICASE MJ1565-RELATED"/>
    <property type="match status" value="1"/>
</dbReference>
<dbReference type="Gene3D" id="3.40.50.300">
    <property type="entry name" value="P-loop containing nucleotide triphosphate hydrolases"/>
    <property type="match status" value="2"/>
</dbReference>
<evidence type="ECO:0000256" key="4">
    <source>
        <dbReference type="ARBA" id="ARBA00048988"/>
    </source>
</evidence>
<organism evidence="6">
    <name type="scientific">Picrophilus oshimae</name>
    <dbReference type="NCBI Taxonomy" id="46632"/>
    <lineage>
        <taxon>Archaea</taxon>
        <taxon>Methanobacteriati</taxon>
        <taxon>Thermoplasmatota</taxon>
        <taxon>Thermoplasmata</taxon>
        <taxon>Thermoplasmatales</taxon>
        <taxon>Picrophilaceae</taxon>
        <taxon>Picrophilus</taxon>
    </lineage>
</organism>
<comment type="catalytic activity">
    <reaction evidence="2">
        <text>Couples ATP hydrolysis with the unwinding of duplex DNA by translocating in the 3'-5' direction.</text>
        <dbReference type="EC" id="5.6.2.4"/>
    </reaction>
</comment>
<dbReference type="PANTHER" id="PTHR42957">
    <property type="entry name" value="HELICASE MJ1565-RELATED"/>
    <property type="match status" value="1"/>
</dbReference>
<comment type="similarity">
    <text evidence="1">Belongs to the HerA family.</text>
</comment>
<evidence type="ECO:0000256" key="1">
    <source>
        <dbReference type="ARBA" id="ARBA00007816"/>
    </source>
</evidence>
<geneLocation type="plasmid" evidence="6">
    <name>pPO1</name>
</geneLocation>
<dbReference type="InterPro" id="IPR008571">
    <property type="entry name" value="HerA-like"/>
</dbReference>
<dbReference type="SUPFAM" id="SSF52540">
    <property type="entry name" value="P-loop containing nucleoside triphosphate hydrolases"/>
    <property type="match status" value="1"/>
</dbReference>
<dbReference type="InterPro" id="IPR027417">
    <property type="entry name" value="P-loop_NTPase"/>
</dbReference>
<dbReference type="InterPro" id="IPR002789">
    <property type="entry name" value="HerA_central"/>
</dbReference>
<accession>G5CCL2</accession>
<dbReference type="EMBL" id="JN032732">
    <property type="protein sequence ID" value="AEP23072.1"/>
    <property type="molecule type" value="Genomic_DNA"/>
</dbReference>
<dbReference type="GO" id="GO:0043138">
    <property type="term" value="F:3'-5' DNA helicase activity"/>
    <property type="evidence" value="ECO:0007669"/>
    <property type="project" value="UniProtKB-EC"/>
</dbReference>
<comment type="catalytic activity">
    <reaction evidence="3">
        <text>ATP + H2O = ADP + phosphate + H(+)</text>
        <dbReference type="Rhea" id="RHEA:13065"/>
        <dbReference type="ChEBI" id="CHEBI:15377"/>
        <dbReference type="ChEBI" id="CHEBI:15378"/>
        <dbReference type="ChEBI" id="CHEBI:30616"/>
        <dbReference type="ChEBI" id="CHEBI:43474"/>
        <dbReference type="ChEBI" id="CHEBI:456216"/>
        <dbReference type="EC" id="5.6.2.3"/>
    </reaction>
</comment>
<sequence length="545" mass="63055">MQTNYITERVNLNPNMAKSESYKQKKKNLNLLLYTLTKANSNILITGSSGSGKTYLMKDFLALLSEMPQVIFSFKPNDDYLKLKGDIIELPKFMPDVFNDKEAFIESFNVAYPIDMQGIMASALPSLLRDMLNKSKNWNELINNILSEINQEKDNIRRSNLIYIGNQLKSLYYESNTTFNLTFKGRAIFDFSRLNESAKSFYAEYILRSIWNYKQFNKGFMIIALDEVHRLLRAGEKTIYNELLREGRSAGLVLMSATQNYADIPTEVKNQFDTQFTFKTTSNKDLTEISAINPAIAQAITSLPLHSFVDLRFDVIQNYLPIWTMREKRMHEDLEITEPSYKAVEIKAEIQETKNELEEPVKENLNKPEDEFTDMVEKSLPDYAYNIAKKISSNTKEDIDKLRLKVNKSLKELYNKGVIDRINLETGKNDIVLYYHKGSNISELHEYMKNKAVETLKALGVNIIKTDISGQEGADIECEYFNVEIETGLKHNTKDVFDRIKNSDKPAKIIVPNKMVKDEYKNNIPKIEVLTLRELQEMKDTEEYK</sequence>
<dbReference type="GO" id="GO:0043139">
    <property type="term" value="F:5'-3' DNA helicase activity"/>
    <property type="evidence" value="ECO:0007669"/>
    <property type="project" value="UniProtKB-EC"/>
</dbReference>
<evidence type="ECO:0000256" key="2">
    <source>
        <dbReference type="ARBA" id="ARBA00034617"/>
    </source>
</evidence>
<protein>
    <submittedName>
        <fullName evidence="6">FtzK domain-containing protein</fullName>
    </submittedName>
</protein>
<dbReference type="Pfam" id="PF01935">
    <property type="entry name" value="DUF87"/>
    <property type="match status" value="1"/>
</dbReference>
<feature type="domain" description="Helicase HerA central" evidence="5">
    <location>
        <begin position="42"/>
        <end position="210"/>
    </location>
</feature>
<reference evidence="6" key="1">
    <citation type="journal article" date="2011" name="Archaea">
        <title>Characterization of plasmid pPO1 from the hyperacidophile Picrophilus oshimae.</title>
        <authorList>
            <person name="Angelov A."/>
            <person name="Voss J."/>
            <person name="Liebl W."/>
        </authorList>
    </citation>
    <scope>NUCLEOTIDE SEQUENCE</scope>
    <source>
        <strain evidence="6">DSM 9789</strain>
        <plasmid evidence="6">pPO1</plasmid>
    </source>
</reference>
<evidence type="ECO:0000256" key="3">
    <source>
        <dbReference type="ARBA" id="ARBA00048954"/>
    </source>
</evidence>
<evidence type="ECO:0000259" key="5">
    <source>
        <dbReference type="Pfam" id="PF01935"/>
    </source>
</evidence>
<name>G5CCL2_9ARCH</name>